<dbReference type="InterPro" id="IPR000092">
    <property type="entry name" value="Polyprenyl_synt"/>
</dbReference>
<dbReference type="Proteomes" id="UP000241890">
    <property type="component" value="Unassembled WGS sequence"/>
</dbReference>
<dbReference type="GO" id="GO:0045337">
    <property type="term" value="P:farnesyl diphosphate biosynthetic process"/>
    <property type="evidence" value="ECO:0007669"/>
    <property type="project" value="TreeGrafter"/>
</dbReference>
<sequence>MTQGEGSNAQVALTAVAAVAAVAGIFGAGVLLGKKSKAISGSGEGPVVLQGGKGVAKAGTFDAAKKPGFIDVFKGLAEELCGDLSEYELTELISKPMQRMLDYNVPGGKLNRGLTVVHAALEIAKFQGKSSTKDEETIRAQSAVLGWCIEWLQASFLVSDDLMDSSITRRGQPCWYKNEDVGFIAVNDALILMTQVDVLLYKMFADEDPDLFLHVHRIMTETTYQTEMGQFLDLSTQPPQGPINLDLYTSERHYKIVKYKTAFYSFYAPIAFGMAVAGVRDKESLDVACDICVKMGVYFQVQDDYLDCYGEPEVIGKIGTDIQDGKCSWLVTQALTRASAEQKEVLKANYAKDDEECIKTVKGIYNELKLADIYHEYEESIYKEICSDIEAKVTTVPKEIFYALLHKIYKRSK</sequence>
<evidence type="ECO:0000256" key="6">
    <source>
        <dbReference type="SAM" id="Phobius"/>
    </source>
</evidence>
<evidence type="ECO:0000256" key="2">
    <source>
        <dbReference type="ARBA" id="ARBA00022679"/>
    </source>
</evidence>
<keyword evidence="2 5" id="KW-0808">Transferase</keyword>
<dbReference type="Pfam" id="PF00348">
    <property type="entry name" value="polyprenyl_synt"/>
    <property type="match status" value="1"/>
</dbReference>
<feature type="transmembrane region" description="Helical" evidence="6">
    <location>
        <begin position="12"/>
        <end position="32"/>
    </location>
</feature>
<evidence type="ECO:0000256" key="3">
    <source>
        <dbReference type="ARBA" id="ARBA00022723"/>
    </source>
</evidence>
<dbReference type="PANTHER" id="PTHR11525:SF0">
    <property type="entry name" value="FARNESYL PYROPHOSPHATE SYNTHASE"/>
    <property type="match status" value="1"/>
</dbReference>
<evidence type="ECO:0000256" key="5">
    <source>
        <dbReference type="RuleBase" id="RU004466"/>
    </source>
</evidence>
<keyword evidence="6" id="KW-0812">Transmembrane</keyword>
<dbReference type="SFLD" id="SFLDS00005">
    <property type="entry name" value="Isoprenoid_Synthase_Type_I"/>
    <property type="match status" value="1"/>
</dbReference>
<organism evidence="7 8">
    <name type="scientific">Hondaea fermentalgiana</name>
    <dbReference type="NCBI Taxonomy" id="2315210"/>
    <lineage>
        <taxon>Eukaryota</taxon>
        <taxon>Sar</taxon>
        <taxon>Stramenopiles</taxon>
        <taxon>Bigyra</taxon>
        <taxon>Labyrinthulomycetes</taxon>
        <taxon>Thraustochytrida</taxon>
        <taxon>Thraustochytriidae</taxon>
        <taxon>Hondaea</taxon>
    </lineage>
</organism>
<name>A0A2R5GEF0_9STRA</name>
<dbReference type="SUPFAM" id="SSF48576">
    <property type="entry name" value="Terpenoid synthases"/>
    <property type="match status" value="1"/>
</dbReference>
<gene>
    <name evidence="7" type="ORF">FCC1311_043312</name>
</gene>
<comment type="similarity">
    <text evidence="5">Belongs to the FPP/GGPP synthase family.</text>
</comment>
<keyword evidence="3" id="KW-0479">Metal-binding</keyword>
<dbReference type="EMBL" id="BEYU01000039">
    <property type="protein sequence ID" value="GBG28108.1"/>
    <property type="molecule type" value="Genomic_DNA"/>
</dbReference>
<dbReference type="InterPro" id="IPR008949">
    <property type="entry name" value="Isoprenoid_synthase_dom_sf"/>
</dbReference>
<dbReference type="InParanoid" id="A0A2R5GEF0"/>
<evidence type="ECO:0000256" key="4">
    <source>
        <dbReference type="ARBA" id="ARBA00022842"/>
    </source>
</evidence>
<feature type="transmembrane region" description="Helical" evidence="6">
    <location>
        <begin position="261"/>
        <end position="279"/>
    </location>
</feature>
<dbReference type="GO" id="GO:0005737">
    <property type="term" value="C:cytoplasm"/>
    <property type="evidence" value="ECO:0007669"/>
    <property type="project" value="TreeGrafter"/>
</dbReference>
<dbReference type="PROSITE" id="PS00723">
    <property type="entry name" value="POLYPRENYL_SYNTHASE_1"/>
    <property type="match status" value="1"/>
</dbReference>
<keyword evidence="6" id="KW-1133">Transmembrane helix</keyword>
<keyword evidence="4" id="KW-0460">Magnesium</keyword>
<keyword evidence="8" id="KW-1185">Reference proteome</keyword>
<dbReference type="PROSITE" id="PS00444">
    <property type="entry name" value="POLYPRENYL_SYNTHASE_2"/>
    <property type="match status" value="1"/>
</dbReference>
<protein>
    <submittedName>
        <fullName evidence="7">Farnesyl pyrophosphate synthase</fullName>
    </submittedName>
</protein>
<dbReference type="FunCoup" id="A0A2R5GEF0">
    <property type="interactions" value="317"/>
</dbReference>
<proteinExistence type="inferred from homology"/>
<accession>A0A2R5GEF0</accession>
<reference evidence="7 8" key="1">
    <citation type="submission" date="2017-12" db="EMBL/GenBank/DDBJ databases">
        <title>Sequencing, de novo assembly and annotation of complete genome of a new Thraustochytrid species, strain FCC1311.</title>
        <authorList>
            <person name="Sedici K."/>
            <person name="Godart F."/>
            <person name="Aiese Cigliano R."/>
            <person name="Sanseverino W."/>
            <person name="Barakat M."/>
            <person name="Ortet P."/>
            <person name="Marechal E."/>
            <person name="Cagnac O."/>
            <person name="Amato A."/>
        </authorList>
    </citation>
    <scope>NUCLEOTIDE SEQUENCE [LARGE SCALE GENOMIC DNA]</scope>
</reference>
<dbReference type="AlphaFoldDB" id="A0A2R5GEF0"/>
<comment type="caution">
    <text evidence="7">The sequence shown here is derived from an EMBL/GenBank/DDBJ whole genome shotgun (WGS) entry which is preliminary data.</text>
</comment>
<dbReference type="GO" id="GO:0004161">
    <property type="term" value="F:dimethylallyltranstransferase activity"/>
    <property type="evidence" value="ECO:0007669"/>
    <property type="project" value="TreeGrafter"/>
</dbReference>
<evidence type="ECO:0000256" key="1">
    <source>
        <dbReference type="ARBA" id="ARBA00001946"/>
    </source>
</evidence>
<keyword evidence="6" id="KW-0472">Membrane</keyword>
<dbReference type="Gene3D" id="1.10.600.10">
    <property type="entry name" value="Farnesyl Diphosphate Synthase"/>
    <property type="match status" value="1"/>
</dbReference>
<comment type="cofactor">
    <cofactor evidence="1">
        <name>Mg(2+)</name>
        <dbReference type="ChEBI" id="CHEBI:18420"/>
    </cofactor>
</comment>
<dbReference type="GO" id="GO:0046872">
    <property type="term" value="F:metal ion binding"/>
    <property type="evidence" value="ECO:0007669"/>
    <property type="project" value="UniProtKB-KW"/>
</dbReference>
<dbReference type="PANTHER" id="PTHR11525">
    <property type="entry name" value="FARNESYL-PYROPHOSPHATE SYNTHETASE"/>
    <property type="match status" value="1"/>
</dbReference>
<evidence type="ECO:0000313" key="8">
    <source>
        <dbReference type="Proteomes" id="UP000241890"/>
    </source>
</evidence>
<dbReference type="InterPro" id="IPR033749">
    <property type="entry name" value="Polyprenyl_synt_CS"/>
</dbReference>
<dbReference type="GO" id="GO:0004337">
    <property type="term" value="F:(2E,6E)-farnesyl diphosphate synthase activity"/>
    <property type="evidence" value="ECO:0007669"/>
    <property type="project" value="TreeGrafter"/>
</dbReference>
<evidence type="ECO:0000313" key="7">
    <source>
        <dbReference type="EMBL" id="GBG28108.1"/>
    </source>
</evidence>
<dbReference type="CDD" id="cd00685">
    <property type="entry name" value="Trans_IPPS_HT"/>
    <property type="match status" value="1"/>
</dbReference>
<dbReference type="OrthoDB" id="10257492at2759"/>
<dbReference type="InterPro" id="IPR039702">
    <property type="entry name" value="FPS1-like"/>
</dbReference>